<dbReference type="Proteomes" id="UP000703893">
    <property type="component" value="Unassembled WGS sequence"/>
</dbReference>
<feature type="transmembrane region" description="Helical" evidence="1">
    <location>
        <begin position="87"/>
        <end position="105"/>
    </location>
</feature>
<evidence type="ECO:0000256" key="1">
    <source>
        <dbReference type="SAM" id="Phobius"/>
    </source>
</evidence>
<feature type="transmembrane region" description="Helical" evidence="1">
    <location>
        <begin position="111"/>
        <end position="131"/>
    </location>
</feature>
<feature type="transmembrane region" description="Helical" evidence="1">
    <location>
        <begin position="189"/>
        <end position="213"/>
    </location>
</feature>
<feature type="transmembrane region" description="Helical" evidence="1">
    <location>
        <begin position="28"/>
        <end position="44"/>
    </location>
</feature>
<reference evidence="2 3" key="1">
    <citation type="submission" date="2019-03" db="EMBL/GenBank/DDBJ databases">
        <title>Lake Tanganyika Metagenome-Assembled Genomes (MAGs).</title>
        <authorList>
            <person name="Tran P."/>
        </authorList>
    </citation>
    <scope>NUCLEOTIDE SEQUENCE [LARGE SCALE GENOMIC DNA]</scope>
    <source>
        <strain evidence="2">K_DeepCast_65m_m2_236</strain>
    </source>
</reference>
<evidence type="ECO:0000313" key="2">
    <source>
        <dbReference type="EMBL" id="MBM3274257.1"/>
    </source>
</evidence>
<sequence>MEQSQTLEQRPTVLRAWSRVHDFVLGRANPWTMGALAFLVYMIANNHQYMHFNYYMHLAESFLQGKMYVENPPPWLTEFTWHNGRAYLFYGPLPAVILMPLVAVFHQTLNLAYVSIAVGAIDVGLVFSLLSRLGCARATTFWLTLIFAFGSVHFWVSGYGNNWLFSQVVAVLFLLLGAVEAFGKKRSWLVGLFLGAAILSRNACLLAVPFYLVALNLPRPHWKKAAGFLIALGFMAALNGWYNWARFGNPLDNGYLAGEAALLRPEHGSFS</sequence>
<name>A0A937X4R6_9BACT</name>
<feature type="transmembrane region" description="Helical" evidence="1">
    <location>
        <begin position="162"/>
        <end position="182"/>
    </location>
</feature>
<accession>A0A937X4R6</accession>
<protein>
    <submittedName>
        <fullName evidence="2">Uncharacterized protein</fullName>
    </submittedName>
</protein>
<dbReference type="AlphaFoldDB" id="A0A937X4R6"/>
<evidence type="ECO:0000313" key="3">
    <source>
        <dbReference type="Proteomes" id="UP000703893"/>
    </source>
</evidence>
<gene>
    <name evidence="2" type="ORF">FJZ00_03835</name>
</gene>
<comment type="caution">
    <text evidence="2">The sequence shown here is derived from an EMBL/GenBank/DDBJ whole genome shotgun (WGS) entry which is preliminary data.</text>
</comment>
<organism evidence="2 3">
    <name type="scientific">Candidatus Tanganyikabacteria bacterium</name>
    <dbReference type="NCBI Taxonomy" id="2961651"/>
    <lineage>
        <taxon>Bacteria</taxon>
        <taxon>Bacillati</taxon>
        <taxon>Candidatus Sericytochromatia</taxon>
        <taxon>Candidatus Tanganyikabacteria</taxon>
    </lineage>
</organism>
<proteinExistence type="predicted"/>
<dbReference type="EMBL" id="VGJX01000164">
    <property type="protein sequence ID" value="MBM3274257.1"/>
    <property type="molecule type" value="Genomic_DNA"/>
</dbReference>
<keyword evidence="1" id="KW-1133">Transmembrane helix</keyword>
<feature type="non-terminal residue" evidence="2">
    <location>
        <position position="271"/>
    </location>
</feature>
<keyword evidence="1" id="KW-0812">Transmembrane</keyword>
<feature type="transmembrane region" description="Helical" evidence="1">
    <location>
        <begin position="225"/>
        <end position="242"/>
    </location>
</feature>
<feature type="transmembrane region" description="Helical" evidence="1">
    <location>
        <begin position="138"/>
        <end position="156"/>
    </location>
</feature>
<keyword evidence="1" id="KW-0472">Membrane</keyword>